<dbReference type="Gene3D" id="3.40.50.1820">
    <property type="entry name" value="alpha/beta hydrolase"/>
    <property type="match status" value="1"/>
</dbReference>
<evidence type="ECO:0000313" key="2">
    <source>
        <dbReference type="EMBL" id="SCZ50535.1"/>
    </source>
</evidence>
<dbReference type="Pfam" id="PF00561">
    <property type="entry name" value="Abhydrolase_1"/>
    <property type="match status" value="1"/>
</dbReference>
<dbReference type="PANTHER" id="PTHR43433">
    <property type="entry name" value="HYDROLASE, ALPHA/BETA FOLD FAMILY PROTEIN"/>
    <property type="match status" value="1"/>
</dbReference>
<sequence length="276" mass="30318">MPYFKTSDGLSLSYTDQGTGKPILCLAGLTRCSLDFRYFEPHANKYRMITLDSRGRGASQYDSNYMNYNVLREAQDVVELLDHLSLAKTAVLGTSRGGLIAMTLAAIAKDRLSGVILNDIGPDLPSVGLQRIMEYVGRPPTAKTHESAAAQLKTAMTPAFSNVPSERWLEEARTFYTQTETGLTLRYDPKLRDAMIEQASAGPLPDLWPVFGMLADLPLGALRGGQSDILTAATFAKMQTERPDMVCAELADRGHVPFLDETASLRVIHSVMEQII</sequence>
<gene>
    <name evidence="2" type="ORF">SAMN04488118_101304</name>
</gene>
<dbReference type="InterPro" id="IPR029058">
    <property type="entry name" value="AB_hydrolase_fold"/>
</dbReference>
<dbReference type="InterPro" id="IPR050471">
    <property type="entry name" value="AB_hydrolase"/>
</dbReference>
<dbReference type="RefSeq" id="WP_090215128.1">
    <property type="nucleotide sequence ID" value="NZ_CANLDO010000002.1"/>
</dbReference>
<dbReference type="SUPFAM" id="SSF53474">
    <property type="entry name" value="alpha/beta-Hydrolases"/>
    <property type="match status" value="1"/>
</dbReference>
<evidence type="ECO:0000259" key="1">
    <source>
        <dbReference type="Pfam" id="PF00561"/>
    </source>
</evidence>
<proteinExistence type="predicted"/>
<protein>
    <submittedName>
        <fullName evidence="2">Pimeloyl-ACP methyl ester carboxylesterase</fullName>
    </submittedName>
</protein>
<dbReference type="Proteomes" id="UP000198767">
    <property type="component" value="Unassembled WGS sequence"/>
</dbReference>
<evidence type="ECO:0000313" key="3">
    <source>
        <dbReference type="Proteomes" id="UP000198767"/>
    </source>
</evidence>
<dbReference type="PANTHER" id="PTHR43433:SF5">
    <property type="entry name" value="AB HYDROLASE-1 DOMAIN-CONTAINING PROTEIN"/>
    <property type="match status" value="1"/>
</dbReference>
<name>A0A1G5PLW1_9RHOB</name>
<dbReference type="AlphaFoldDB" id="A0A1G5PLW1"/>
<keyword evidence="3" id="KW-1185">Reference proteome</keyword>
<dbReference type="STRING" id="1156985.SAMN04488118_101304"/>
<reference evidence="2 3" key="1">
    <citation type="submission" date="2016-10" db="EMBL/GenBank/DDBJ databases">
        <authorList>
            <person name="de Groot N.N."/>
        </authorList>
    </citation>
    <scope>NUCLEOTIDE SEQUENCE [LARGE SCALE GENOMIC DNA]</scope>
    <source>
        <strain evidence="2 3">U95</strain>
    </source>
</reference>
<organism evidence="2 3">
    <name type="scientific">Epibacterium ulvae</name>
    <dbReference type="NCBI Taxonomy" id="1156985"/>
    <lineage>
        <taxon>Bacteria</taxon>
        <taxon>Pseudomonadati</taxon>
        <taxon>Pseudomonadota</taxon>
        <taxon>Alphaproteobacteria</taxon>
        <taxon>Rhodobacterales</taxon>
        <taxon>Roseobacteraceae</taxon>
        <taxon>Epibacterium</taxon>
    </lineage>
</organism>
<dbReference type="EMBL" id="FMWG01000001">
    <property type="protein sequence ID" value="SCZ50535.1"/>
    <property type="molecule type" value="Genomic_DNA"/>
</dbReference>
<feature type="domain" description="AB hydrolase-1" evidence="1">
    <location>
        <begin position="21"/>
        <end position="123"/>
    </location>
</feature>
<dbReference type="InterPro" id="IPR000073">
    <property type="entry name" value="AB_hydrolase_1"/>
</dbReference>
<accession>A0A1G5PLW1</accession>
<dbReference type="OrthoDB" id="9791366at2"/>